<dbReference type="InParanoid" id="A0A1X7VEW4"/>
<sequence>MAASVQYLGHVIDAHGLHPAKAKIRAIKEAPAPFNVFELKSFLGLLTYYHKFLPDIATTLAPLHSLLHKILIGNRANLKQNH</sequence>
<dbReference type="PANTHER" id="PTHR37984:SF13">
    <property type="entry name" value="RIBONUCLEASE H"/>
    <property type="match status" value="1"/>
</dbReference>
<dbReference type="InterPro" id="IPR043502">
    <property type="entry name" value="DNA/RNA_pol_sf"/>
</dbReference>
<dbReference type="Gene3D" id="3.30.70.270">
    <property type="match status" value="1"/>
</dbReference>
<protein>
    <recommendedName>
        <fullName evidence="2">Reverse transcriptase domain-containing protein</fullName>
    </recommendedName>
</protein>
<dbReference type="AlphaFoldDB" id="A0A1X7VEW4"/>
<proteinExistence type="predicted"/>
<dbReference type="InterPro" id="IPR043128">
    <property type="entry name" value="Rev_trsase/Diguanyl_cyclase"/>
</dbReference>
<dbReference type="SUPFAM" id="SSF56672">
    <property type="entry name" value="DNA/RNA polymerases"/>
    <property type="match status" value="1"/>
</dbReference>
<accession>A0A1X7VEW4</accession>
<name>A0A1X7VEW4_AMPQE</name>
<dbReference type="eggNOG" id="KOG0017">
    <property type="taxonomic scope" value="Eukaryota"/>
</dbReference>
<evidence type="ECO:0008006" key="2">
    <source>
        <dbReference type="Google" id="ProtNLM"/>
    </source>
</evidence>
<organism evidence="1">
    <name type="scientific">Amphimedon queenslandica</name>
    <name type="common">Sponge</name>
    <dbReference type="NCBI Taxonomy" id="400682"/>
    <lineage>
        <taxon>Eukaryota</taxon>
        <taxon>Metazoa</taxon>
        <taxon>Porifera</taxon>
        <taxon>Demospongiae</taxon>
        <taxon>Heteroscleromorpha</taxon>
        <taxon>Haplosclerida</taxon>
        <taxon>Niphatidae</taxon>
        <taxon>Amphimedon</taxon>
    </lineage>
</organism>
<dbReference type="EnsemblMetazoa" id="Aqu2.1.38062_001">
    <property type="protein sequence ID" value="Aqu2.1.38062_001"/>
    <property type="gene ID" value="Aqu2.1.38062"/>
</dbReference>
<reference evidence="1" key="1">
    <citation type="submission" date="2017-05" db="UniProtKB">
        <authorList>
            <consortium name="EnsemblMetazoa"/>
        </authorList>
    </citation>
    <scope>IDENTIFICATION</scope>
</reference>
<evidence type="ECO:0000313" key="1">
    <source>
        <dbReference type="EnsemblMetazoa" id="Aqu2.1.38062_001"/>
    </source>
</evidence>
<dbReference type="PANTHER" id="PTHR37984">
    <property type="entry name" value="PROTEIN CBG26694"/>
    <property type="match status" value="1"/>
</dbReference>
<dbReference type="InterPro" id="IPR050951">
    <property type="entry name" value="Retrovirus_Pol_polyprotein"/>
</dbReference>